<keyword evidence="5" id="KW-0812">Transmembrane</keyword>
<name>A0A4R3Q8J2_RHISU</name>
<dbReference type="PANTHER" id="PTHR43531:SF11">
    <property type="entry name" value="METHYL-ACCEPTING CHEMOTAXIS PROTEIN 3"/>
    <property type="match status" value="1"/>
</dbReference>
<evidence type="ECO:0000256" key="5">
    <source>
        <dbReference type="SAM" id="Phobius"/>
    </source>
</evidence>
<evidence type="ECO:0000256" key="3">
    <source>
        <dbReference type="ARBA" id="ARBA00029447"/>
    </source>
</evidence>
<feature type="domain" description="HAMP" evidence="7">
    <location>
        <begin position="402"/>
        <end position="455"/>
    </location>
</feature>
<evidence type="ECO:0000256" key="2">
    <source>
        <dbReference type="ARBA" id="ARBA00022500"/>
    </source>
</evidence>
<dbReference type="FunFam" id="1.10.287.950:FF:000001">
    <property type="entry name" value="Methyl-accepting chemotaxis sensory transducer"/>
    <property type="match status" value="1"/>
</dbReference>
<dbReference type="InterPro" id="IPR004089">
    <property type="entry name" value="MCPsignal_dom"/>
</dbReference>
<dbReference type="Pfam" id="PF00672">
    <property type="entry name" value="HAMP"/>
    <property type="match status" value="1"/>
</dbReference>
<gene>
    <name evidence="8" type="ORF">EV132_10621</name>
</gene>
<dbReference type="Gene3D" id="1.10.287.950">
    <property type="entry name" value="Methyl-accepting chemotaxis protein"/>
    <property type="match status" value="1"/>
</dbReference>
<dbReference type="GO" id="GO:0006935">
    <property type="term" value="P:chemotaxis"/>
    <property type="evidence" value="ECO:0007669"/>
    <property type="project" value="UniProtKB-KW"/>
</dbReference>
<evidence type="ECO:0000259" key="7">
    <source>
        <dbReference type="PROSITE" id="PS50885"/>
    </source>
</evidence>
<sequence>MQKVKAPRVLFSVKLAGIAPPASRSGRVVVMAQRFQSLSFKVIATFILLTALAVSAISVLGYFTSSRISDAQALKAKESVLIFRGDMLQDQLGQLENQASSIARIEALQMSITSLKSGWKTIEKSSGDARGDLKKVFITNNPNPADQRERLMKPEGPSGFYYSNHEKTQGEVARDLENTAFSDLLIADLDGSVLYSYKKDDNFAENLKADPWKATGAGIAFAKAVENTAKATDNSAPTAFSGLRVDPSSGKSAIFYAVPIIKLGQAKGIILFKVRNDIITSILAKGIVSGSTAQAAIISSDGSAVGLNAEGRLATLDTAPFTFAKDALASSNGMTVDDFARPDGTARAYVRSIAYQGERFLVVESVLVSELNAGSIEIATLLTMIGLAALAVMAIATGLITKLLFSPLARLACNTREVAGGKLDVEIGSQNRQDEIGTMAKALARFRQSLIESRELEAASAATRARAERDRQENLALREAEAKTLQDVVQALDEGLHHLANGDLAYQIETSFPNELEGLRVNFNEALVTLSETMTAIGGNSMAVRSGSEEMRTGADDLAGRTERQAASITETANAIDAITQSVRVQIQRAEQAERIARDAKKETTGSGEIMRETIAAMEAIQSSSRQINTIISVIDDIAFQTNLLALNAGVEAARAGESGKGFAVVAMEVRELAQRSSSAAKEIASLLQKSTHEVETGVSLVERAGVALTGIGSHVEHINGQIHEIMESTREEADTLRQINKAVSELDSMTQQNAAMVEETTAAIHRLAAEAVEMDRQLGNFTLPHDHHHHGAEIHIFRHRRHTA</sequence>
<comment type="caution">
    <text evidence="8">The sequence shown here is derived from an EMBL/GenBank/DDBJ whole genome shotgun (WGS) entry which is preliminary data.</text>
</comment>
<accession>A0A4R3Q8J2</accession>
<dbReference type="SUPFAM" id="SSF58104">
    <property type="entry name" value="Methyl-accepting chemotaxis protein (MCP) signaling domain"/>
    <property type="match status" value="1"/>
</dbReference>
<dbReference type="AlphaFoldDB" id="A0A4R3Q8J2"/>
<dbReference type="CDD" id="cd06225">
    <property type="entry name" value="HAMP"/>
    <property type="match status" value="1"/>
</dbReference>
<feature type="transmembrane region" description="Helical" evidence="5">
    <location>
        <begin position="381"/>
        <end position="405"/>
    </location>
</feature>
<dbReference type="PROSITE" id="PS50111">
    <property type="entry name" value="CHEMOTAXIS_TRANSDUC_2"/>
    <property type="match status" value="1"/>
</dbReference>
<dbReference type="SMART" id="SM00304">
    <property type="entry name" value="HAMP"/>
    <property type="match status" value="2"/>
</dbReference>
<reference evidence="8 9" key="1">
    <citation type="submission" date="2019-03" db="EMBL/GenBank/DDBJ databases">
        <title>Genomic Encyclopedia of Type Strains, Phase IV (KMG-V): Genome sequencing to study the core and pangenomes of soil and plant-associated prokaryotes.</title>
        <authorList>
            <person name="Whitman W."/>
        </authorList>
    </citation>
    <scope>NUCLEOTIDE SEQUENCE [LARGE SCALE GENOMIC DNA]</scope>
    <source>
        <strain evidence="8 9">Hc14</strain>
    </source>
</reference>
<comment type="subcellular location">
    <subcellularLocation>
        <location evidence="1">Membrane</location>
    </subcellularLocation>
</comment>
<keyword evidence="2" id="KW-0145">Chemotaxis</keyword>
<dbReference type="PROSITE" id="PS50885">
    <property type="entry name" value="HAMP"/>
    <property type="match status" value="2"/>
</dbReference>
<dbReference type="CDD" id="cd11386">
    <property type="entry name" value="MCP_signal"/>
    <property type="match status" value="1"/>
</dbReference>
<dbReference type="Proteomes" id="UP000294576">
    <property type="component" value="Unassembled WGS sequence"/>
</dbReference>
<dbReference type="InterPro" id="IPR051310">
    <property type="entry name" value="MCP_chemotaxis"/>
</dbReference>
<proteinExistence type="inferred from homology"/>
<comment type="similarity">
    <text evidence="3">Belongs to the methyl-accepting chemotaxis (MCP) protein family.</text>
</comment>
<dbReference type="Pfam" id="PF00015">
    <property type="entry name" value="MCPsignal"/>
    <property type="match status" value="1"/>
</dbReference>
<protein>
    <submittedName>
        <fullName evidence="8">Methyl-accepting chemotaxis protein</fullName>
    </submittedName>
</protein>
<keyword evidence="4" id="KW-0807">Transducer</keyword>
<keyword evidence="5" id="KW-0472">Membrane</keyword>
<feature type="domain" description="Methyl-accepting transducer" evidence="6">
    <location>
        <begin position="540"/>
        <end position="769"/>
    </location>
</feature>
<dbReference type="PANTHER" id="PTHR43531">
    <property type="entry name" value="PROTEIN ICFG"/>
    <property type="match status" value="1"/>
</dbReference>
<dbReference type="EMBL" id="SMBH01000006">
    <property type="protein sequence ID" value="TCU15682.1"/>
    <property type="molecule type" value="Genomic_DNA"/>
</dbReference>
<dbReference type="SMART" id="SM00283">
    <property type="entry name" value="MA"/>
    <property type="match status" value="1"/>
</dbReference>
<evidence type="ECO:0000259" key="6">
    <source>
        <dbReference type="PROSITE" id="PS50111"/>
    </source>
</evidence>
<evidence type="ECO:0000313" key="9">
    <source>
        <dbReference type="Proteomes" id="UP000294576"/>
    </source>
</evidence>
<dbReference type="GO" id="GO:0007165">
    <property type="term" value="P:signal transduction"/>
    <property type="evidence" value="ECO:0007669"/>
    <property type="project" value="UniProtKB-KW"/>
</dbReference>
<feature type="transmembrane region" description="Helical" evidence="5">
    <location>
        <begin position="42"/>
        <end position="63"/>
    </location>
</feature>
<evidence type="ECO:0000256" key="1">
    <source>
        <dbReference type="ARBA" id="ARBA00004370"/>
    </source>
</evidence>
<organism evidence="8 9">
    <name type="scientific">Rhizobium sullae</name>
    <name type="common">Rhizobium hedysari</name>
    <dbReference type="NCBI Taxonomy" id="50338"/>
    <lineage>
        <taxon>Bacteria</taxon>
        <taxon>Pseudomonadati</taxon>
        <taxon>Pseudomonadota</taxon>
        <taxon>Alphaproteobacteria</taxon>
        <taxon>Hyphomicrobiales</taxon>
        <taxon>Rhizobiaceae</taxon>
        <taxon>Rhizobium/Agrobacterium group</taxon>
        <taxon>Rhizobium</taxon>
    </lineage>
</organism>
<dbReference type="InterPro" id="IPR003660">
    <property type="entry name" value="HAMP_dom"/>
</dbReference>
<dbReference type="GO" id="GO:0016020">
    <property type="term" value="C:membrane"/>
    <property type="evidence" value="ECO:0007669"/>
    <property type="project" value="UniProtKB-SubCell"/>
</dbReference>
<evidence type="ECO:0000313" key="8">
    <source>
        <dbReference type="EMBL" id="TCU15682.1"/>
    </source>
</evidence>
<feature type="domain" description="HAMP" evidence="7">
    <location>
        <begin position="483"/>
        <end position="535"/>
    </location>
</feature>
<evidence type="ECO:0000256" key="4">
    <source>
        <dbReference type="PROSITE-ProRule" id="PRU00284"/>
    </source>
</evidence>
<dbReference type="Gene3D" id="6.10.340.10">
    <property type="match status" value="1"/>
</dbReference>
<dbReference type="SUPFAM" id="SSF158472">
    <property type="entry name" value="HAMP domain-like"/>
    <property type="match status" value="1"/>
</dbReference>
<keyword evidence="5" id="KW-1133">Transmembrane helix</keyword>